<proteinExistence type="predicted"/>
<accession>A0A031J538</accession>
<dbReference type="InterPro" id="IPR025948">
    <property type="entry name" value="HTH-like_dom"/>
</dbReference>
<evidence type="ECO:0000259" key="1">
    <source>
        <dbReference type="Pfam" id="PF00665"/>
    </source>
</evidence>
<comment type="caution">
    <text evidence="3">The sequence shown here is derived from an EMBL/GenBank/DDBJ whole genome shotgun (WGS) entry which is preliminary data.</text>
</comment>
<evidence type="ECO:0000259" key="2">
    <source>
        <dbReference type="Pfam" id="PF13276"/>
    </source>
</evidence>
<sequence length="178" mass="20715">MVEPAHHRLSISAQCRLLRISRSSYYYAPVPETDETLALMTVIDATFLDCPWYGSRQMARHLRRAGHEIGRRRARRLMAKMGLTPIYQRPRTSDPHPQHRVYPYLLRKLAIERPNHVWCADVTYIPMRRGFLYLVAIMDWATRKVLAWRLSNTMDAGFWGLSGIPCVGGRLNITLPWP</sequence>
<dbReference type="Pfam" id="PF13276">
    <property type="entry name" value="HTH_21"/>
    <property type="match status" value="1"/>
</dbReference>
<dbReference type="Pfam" id="PF00665">
    <property type="entry name" value="rve"/>
    <property type="match status" value="1"/>
</dbReference>
<dbReference type="SUPFAM" id="SSF53098">
    <property type="entry name" value="Ribonuclease H-like"/>
    <property type="match status" value="1"/>
</dbReference>
<dbReference type="InterPro" id="IPR012337">
    <property type="entry name" value="RNaseH-like_sf"/>
</dbReference>
<dbReference type="PATRIC" id="fig|158500.4.peg.5714"/>
<name>A0A031J538_9SPHN</name>
<organism evidence="3 4">
    <name type="scientific">Novosphingobium resinovorum</name>
    <dbReference type="NCBI Taxonomy" id="158500"/>
    <lineage>
        <taxon>Bacteria</taxon>
        <taxon>Pseudomonadati</taxon>
        <taxon>Pseudomonadota</taxon>
        <taxon>Alphaproteobacteria</taxon>
        <taxon>Sphingomonadales</taxon>
        <taxon>Sphingomonadaceae</taxon>
        <taxon>Novosphingobium</taxon>
    </lineage>
</organism>
<evidence type="ECO:0000313" key="3">
    <source>
        <dbReference type="EMBL" id="EZP68351.1"/>
    </source>
</evidence>
<feature type="domain" description="HTH-like" evidence="2">
    <location>
        <begin position="38"/>
        <end position="91"/>
    </location>
</feature>
<dbReference type="Gene3D" id="3.30.420.10">
    <property type="entry name" value="Ribonuclease H-like superfamily/Ribonuclease H"/>
    <property type="match status" value="1"/>
</dbReference>
<gene>
    <name evidence="3" type="ORF">BV97_05635</name>
</gene>
<dbReference type="InterPro" id="IPR036397">
    <property type="entry name" value="RNaseH_sf"/>
</dbReference>
<dbReference type="Proteomes" id="UP000024329">
    <property type="component" value="Unassembled WGS sequence"/>
</dbReference>
<dbReference type="AlphaFoldDB" id="A0A031J538"/>
<protein>
    <submittedName>
        <fullName evidence="3">Integrase</fullName>
    </submittedName>
</protein>
<dbReference type="InterPro" id="IPR001584">
    <property type="entry name" value="Integrase_cat-core"/>
</dbReference>
<dbReference type="EMBL" id="JFYZ01000081">
    <property type="protein sequence ID" value="EZP68351.1"/>
    <property type="molecule type" value="Genomic_DNA"/>
</dbReference>
<evidence type="ECO:0000313" key="4">
    <source>
        <dbReference type="Proteomes" id="UP000024329"/>
    </source>
</evidence>
<reference evidence="3 4" key="1">
    <citation type="submission" date="2014-03" db="EMBL/GenBank/DDBJ databases">
        <title>Whole genome sequence of Novosphingobium resinovorum KF1.</title>
        <authorList>
            <person name="Gan H.M."/>
            <person name="Gan H.Y."/>
            <person name="Chew T.H."/>
            <person name="Savka M.A."/>
        </authorList>
    </citation>
    <scope>NUCLEOTIDE SEQUENCE [LARGE SCALE GENOMIC DNA]</scope>
    <source>
        <strain evidence="3 4">KF1</strain>
    </source>
</reference>
<feature type="domain" description="Integrase catalytic" evidence="1">
    <location>
        <begin position="112"/>
        <end position="156"/>
    </location>
</feature>
<dbReference type="InterPro" id="IPR050900">
    <property type="entry name" value="Transposase_IS3/IS150/IS904"/>
</dbReference>
<dbReference type="PANTHER" id="PTHR46889">
    <property type="entry name" value="TRANSPOSASE INSF FOR INSERTION SEQUENCE IS3B-RELATED"/>
    <property type="match status" value="1"/>
</dbReference>
<dbReference type="GO" id="GO:0015074">
    <property type="term" value="P:DNA integration"/>
    <property type="evidence" value="ECO:0007669"/>
    <property type="project" value="InterPro"/>
</dbReference>
<dbReference type="eggNOG" id="COG2801">
    <property type="taxonomic scope" value="Bacteria"/>
</dbReference>
<dbReference type="GO" id="GO:0003676">
    <property type="term" value="F:nucleic acid binding"/>
    <property type="evidence" value="ECO:0007669"/>
    <property type="project" value="InterPro"/>
</dbReference>